<evidence type="ECO:0000313" key="4">
    <source>
        <dbReference type="Proteomes" id="UP001432222"/>
    </source>
</evidence>
<dbReference type="SUPFAM" id="SSF89392">
    <property type="entry name" value="Prokaryotic lipoproteins and lipoprotein localization factors"/>
    <property type="match status" value="1"/>
</dbReference>
<sequence>MTIRRTTLTAAATLLALSAVAACNDGDAQSAPTAAGAPATASPTTSATPTPTASATEPTPTASATASATPTPTPTPTASATATGAPVDATGAFDPAVALANADRTPYAATETMKTTATAGGQVGSVLTGTGRVNYNTPTREGRTETKMTLGDSDEPTLWMETINTGTTIFMRDRTKPGSAWRAEDPSDKARADDITAYVKALVDAGPAARKGMEQKNGVPAYHLGTRLTAAQMKAVDPKEYQKMVDKGAEGGKQIDVWIDRAGRILAQTQSMKMTTGGTAVTSTITLTYTDFGPRETFTAPTAAAS</sequence>
<feature type="compositionally biased region" description="Polar residues" evidence="1">
    <location>
        <begin position="125"/>
        <end position="139"/>
    </location>
</feature>
<feature type="signal peptide" evidence="2">
    <location>
        <begin position="1"/>
        <end position="21"/>
    </location>
</feature>
<evidence type="ECO:0008006" key="5">
    <source>
        <dbReference type="Google" id="ProtNLM"/>
    </source>
</evidence>
<organism evidence="3 4">
    <name type="scientific">Kitasatospora purpeofusca</name>
    <dbReference type="NCBI Taxonomy" id="67352"/>
    <lineage>
        <taxon>Bacteria</taxon>
        <taxon>Bacillati</taxon>
        <taxon>Actinomycetota</taxon>
        <taxon>Actinomycetes</taxon>
        <taxon>Kitasatosporales</taxon>
        <taxon>Streptomycetaceae</taxon>
        <taxon>Kitasatospora</taxon>
    </lineage>
</organism>
<evidence type="ECO:0000313" key="3">
    <source>
        <dbReference type="EMBL" id="WUQ81554.1"/>
    </source>
</evidence>
<name>A0ABZ1TUM1_9ACTN</name>
<keyword evidence="2" id="KW-0732">Signal</keyword>
<keyword evidence="4" id="KW-1185">Reference proteome</keyword>
<evidence type="ECO:0000256" key="2">
    <source>
        <dbReference type="SAM" id="SignalP"/>
    </source>
</evidence>
<dbReference type="InterPro" id="IPR029046">
    <property type="entry name" value="LolA/LolB/LppX"/>
</dbReference>
<dbReference type="EMBL" id="CP108110">
    <property type="protein sequence ID" value="WUQ81554.1"/>
    <property type="molecule type" value="Genomic_DNA"/>
</dbReference>
<protein>
    <recommendedName>
        <fullName evidence="5">Lipoprotein</fullName>
    </recommendedName>
</protein>
<evidence type="ECO:0000256" key="1">
    <source>
        <dbReference type="SAM" id="MobiDB-lite"/>
    </source>
</evidence>
<dbReference type="InterPro" id="IPR006311">
    <property type="entry name" value="TAT_signal"/>
</dbReference>
<feature type="region of interest" description="Disordered" evidence="1">
    <location>
        <begin position="26"/>
        <end position="87"/>
    </location>
</feature>
<feature type="compositionally biased region" description="Low complexity" evidence="1">
    <location>
        <begin position="30"/>
        <end position="86"/>
    </location>
</feature>
<dbReference type="PROSITE" id="PS51257">
    <property type="entry name" value="PROKAR_LIPOPROTEIN"/>
    <property type="match status" value="1"/>
</dbReference>
<dbReference type="Proteomes" id="UP001432222">
    <property type="component" value="Chromosome"/>
</dbReference>
<reference evidence="3" key="1">
    <citation type="submission" date="2022-10" db="EMBL/GenBank/DDBJ databases">
        <title>The complete genomes of actinobacterial strains from the NBC collection.</title>
        <authorList>
            <person name="Joergensen T.S."/>
            <person name="Alvarez Arevalo M."/>
            <person name="Sterndorff E.B."/>
            <person name="Faurdal D."/>
            <person name="Vuksanovic O."/>
            <person name="Mourched A.-S."/>
            <person name="Charusanti P."/>
            <person name="Shaw S."/>
            <person name="Blin K."/>
            <person name="Weber T."/>
        </authorList>
    </citation>
    <scope>NUCLEOTIDE SEQUENCE</scope>
    <source>
        <strain evidence="3">NBC_00222</strain>
    </source>
</reference>
<proteinExistence type="predicted"/>
<dbReference type="Gene3D" id="2.50.20.20">
    <property type="match status" value="1"/>
</dbReference>
<gene>
    <name evidence="3" type="ORF">OHA16_00395</name>
</gene>
<dbReference type="PROSITE" id="PS51318">
    <property type="entry name" value="TAT"/>
    <property type="match status" value="1"/>
</dbReference>
<feature type="region of interest" description="Disordered" evidence="1">
    <location>
        <begin position="120"/>
        <end position="152"/>
    </location>
</feature>
<accession>A0ABZ1TUM1</accession>
<feature type="chain" id="PRO_5045702716" description="Lipoprotein" evidence="2">
    <location>
        <begin position="22"/>
        <end position="306"/>
    </location>
</feature>
<dbReference type="RefSeq" id="WP_328952630.1">
    <property type="nucleotide sequence ID" value="NZ_CP108110.1"/>
</dbReference>